<dbReference type="GO" id="GO:0106300">
    <property type="term" value="P:protein-DNA covalent cross-linking repair"/>
    <property type="evidence" value="ECO:0007669"/>
    <property type="project" value="InterPro"/>
</dbReference>
<gene>
    <name evidence="13" type="ORF">CLODIP_2_CD07337</name>
</gene>
<evidence type="ECO:0000256" key="5">
    <source>
        <dbReference type="ARBA" id="ARBA00022801"/>
    </source>
</evidence>
<evidence type="ECO:0000256" key="1">
    <source>
        <dbReference type="ARBA" id="ARBA00008136"/>
    </source>
</evidence>
<dbReference type="GO" id="GO:0006508">
    <property type="term" value="P:proteolysis"/>
    <property type="evidence" value="ECO:0007669"/>
    <property type="project" value="UniProtKB-KW"/>
</dbReference>
<reference evidence="13 14" key="1">
    <citation type="submission" date="2020-04" db="EMBL/GenBank/DDBJ databases">
        <authorList>
            <person name="Alioto T."/>
            <person name="Alioto T."/>
            <person name="Gomez Garrido J."/>
        </authorList>
    </citation>
    <scope>NUCLEOTIDE SEQUENCE [LARGE SCALE GENOMIC DNA]</scope>
</reference>
<protein>
    <recommendedName>
        <fullName evidence="2">Abasic site processing protein HMCES</fullName>
    </recommendedName>
    <alternativeName>
        <fullName evidence="9">Embryonic stem cell-specific 5-hydroxymethylcytosine-binding protein</fullName>
    </alternativeName>
    <alternativeName>
        <fullName evidence="10">Peptidase HMCES</fullName>
    </alternativeName>
    <alternativeName>
        <fullName evidence="11">SRAP domain-containing protein 1</fullName>
    </alternativeName>
</protein>
<evidence type="ECO:0000256" key="10">
    <source>
        <dbReference type="ARBA" id="ARBA00030898"/>
    </source>
</evidence>
<evidence type="ECO:0000256" key="7">
    <source>
        <dbReference type="ARBA" id="ARBA00023125"/>
    </source>
</evidence>
<dbReference type="Proteomes" id="UP000494165">
    <property type="component" value="Unassembled WGS sequence"/>
</dbReference>
<keyword evidence="4" id="KW-0227">DNA damage</keyword>
<keyword evidence="3" id="KW-0645">Protease</keyword>
<keyword evidence="7" id="KW-0238">DNA-binding</keyword>
<evidence type="ECO:0000256" key="4">
    <source>
        <dbReference type="ARBA" id="ARBA00022763"/>
    </source>
</evidence>
<dbReference type="Gene3D" id="3.90.1680.10">
    <property type="entry name" value="SOS response associated peptidase-like"/>
    <property type="match status" value="1"/>
</dbReference>
<keyword evidence="6" id="KW-0190">Covalent protein-DNA linkage</keyword>
<dbReference type="InterPro" id="IPR003738">
    <property type="entry name" value="SRAP"/>
</dbReference>
<comment type="caution">
    <text evidence="13">The sequence shown here is derived from an EMBL/GenBank/DDBJ whole genome shotgun (WGS) entry which is preliminary data.</text>
</comment>
<dbReference type="GO" id="GO:0008233">
    <property type="term" value="F:peptidase activity"/>
    <property type="evidence" value="ECO:0007669"/>
    <property type="project" value="UniProtKB-KW"/>
</dbReference>
<feature type="region of interest" description="Disordered" evidence="12">
    <location>
        <begin position="279"/>
        <end position="306"/>
    </location>
</feature>
<keyword evidence="14" id="KW-1185">Reference proteome</keyword>
<accession>A0A8S1CBU4</accession>
<dbReference type="GO" id="GO:0003697">
    <property type="term" value="F:single-stranded DNA binding"/>
    <property type="evidence" value="ECO:0007669"/>
    <property type="project" value="InterPro"/>
</dbReference>
<evidence type="ECO:0000256" key="11">
    <source>
        <dbReference type="ARBA" id="ARBA00031130"/>
    </source>
</evidence>
<proteinExistence type="inferred from homology"/>
<evidence type="ECO:0000256" key="8">
    <source>
        <dbReference type="ARBA" id="ARBA00023239"/>
    </source>
</evidence>
<keyword evidence="5" id="KW-0378">Hydrolase</keyword>
<evidence type="ECO:0000256" key="9">
    <source>
        <dbReference type="ARBA" id="ARBA00030390"/>
    </source>
</evidence>
<dbReference type="AlphaFoldDB" id="A0A8S1CBU4"/>
<dbReference type="OrthoDB" id="2111841at2759"/>
<dbReference type="PANTHER" id="PTHR13604">
    <property type="entry name" value="DC12-RELATED"/>
    <property type="match status" value="1"/>
</dbReference>
<organism evidence="13 14">
    <name type="scientific">Cloeon dipterum</name>
    <dbReference type="NCBI Taxonomy" id="197152"/>
    <lineage>
        <taxon>Eukaryota</taxon>
        <taxon>Metazoa</taxon>
        <taxon>Ecdysozoa</taxon>
        <taxon>Arthropoda</taxon>
        <taxon>Hexapoda</taxon>
        <taxon>Insecta</taxon>
        <taxon>Pterygota</taxon>
        <taxon>Palaeoptera</taxon>
        <taxon>Ephemeroptera</taxon>
        <taxon>Pisciforma</taxon>
        <taxon>Baetidae</taxon>
        <taxon>Cloeon</taxon>
    </lineage>
</organism>
<keyword evidence="8" id="KW-0456">Lyase</keyword>
<evidence type="ECO:0000256" key="3">
    <source>
        <dbReference type="ARBA" id="ARBA00022670"/>
    </source>
</evidence>
<evidence type="ECO:0000256" key="2">
    <source>
        <dbReference type="ARBA" id="ARBA00015888"/>
    </source>
</evidence>
<evidence type="ECO:0000313" key="14">
    <source>
        <dbReference type="Proteomes" id="UP000494165"/>
    </source>
</evidence>
<dbReference type="PANTHER" id="PTHR13604:SF0">
    <property type="entry name" value="ABASIC SITE PROCESSING PROTEIN HMCES"/>
    <property type="match status" value="1"/>
</dbReference>
<feature type="compositionally biased region" description="Polar residues" evidence="12">
    <location>
        <begin position="279"/>
        <end position="298"/>
    </location>
</feature>
<dbReference type="EMBL" id="CADEPI010000043">
    <property type="protein sequence ID" value="CAB3369123.1"/>
    <property type="molecule type" value="Genomic_DNA"/>
</dbReference>
<dbReference type="GO" id="GO:0016829">
    <property type="term" value="F:lyase activity"/>
    <property type="evidence" value="ECO:0007669"/>
    <property type="project" value="UniProtKB-KW"/>
</dbReference>
<name>A0A8S1CBU4_9INSE</name>
<evidence type="ECO:0000256" key="6">
    <source>
        <dbReference type="ARBA" id="ARBA00023124"/>
    </source>
</evidence>
<evidence type="ECO:0000256" key="12">
    <source>
        <dbReference type="SAM" id="MobiDB-lite"/>
    </source>
</evidence>
<dbReference type="SUPFAM" id="SSF143081">
    <property type="entry name" value="BB1717-like"/>
    <property type="match status" value="1"/>
</dbReference>
<evidence type="ECO:0000313" key="13">
    <source>
        <dbReference type="EMBL" id="CAB3369123.1"/>
    </source>
</evidence>
<dbReference type="InterPro" id="IPR036590">
    <property type="entry name" value="SRAP-like"/>
</dbReference>
<sequence>MSIKIECKEDDLEPVWIEPEAESLQYKANHNVTPTQSVPCLMKEDQRTVITPMLWGFIPAGHKGTATNHGLTSFNARSESLNASPLYKTAFKSGKRCAVLCTGYYEWKTIQGRKQPFFFHLPQEEDVLVDVDCKEEENEEFRGRRVTPLAGIYHHWTNSKGEKIPNVTIVTMGAGKWVSWCHHRMPVILDTPEKLNNWLDYDKISAGEAEKMFVEPNVINWYPVRKEFHSSKPELALKPIKLEECSLVPEFLSKWEELESNVKIEPPEIGKYKSTLKRASSPLNDLSSPSKKQTTLSKWFTKKEPK</sequence>
<comment type="similarity">
    <text evidence="1">Belongs to the SOS response-associated peptidase family.</text>
</comment>
<dbReference type="Pfam" id="PF02586">
    <property type="entry name" value="SRAP"/>
    <property type="match status" value="1"/>
</dbReference>